<comment type="caution">
    <text evidence="2">The sequence shown here is derived from an EMBL/GenBank/DDBJ whole genome shotgun (WGS) entry which is preliminary data.</text>
</comment>
<protein>
    <submittedName>
        <fullName evidence="2">Uncharacterized protein</fullName>
    </submittedName>
</protein>
<evidence type="ECO:0000256" key="1">
    <source>
        <dbReference type="SAM" id="MobiDB-lite"/>
    </source>
</evidence>
<feature type="compositionally biased region" description="Polar residues" evidence="1">
    <location>
        <begin position="1"/>
        <end position="12"/>
    </location>
</feature>
<feature type="region of interest" description="Disordered" evidence="1">
    <location>
        <begin position="61"/>
        <end position="81"/>
    </location>
</feature>
<dbReference type="AlphaFoldDB" id="A0AAP0HVH1"/>
<gene>
    <name evidence="2" type="ORF">Syun_025714</name>
</gene>
<feature type="region of interest" description="Disordered" evidence="1">
    <location>
        <begin position="1"/>
        <end position="45"/>
    </location>
</feature>
<sequence length="115" mass="12833">MDSHHQVNNQLITLEAFHGSSKVPNNETDASSSHSHIPQTPPDLLPVHDLHEIIHGFSFDKTNEANAGQGPTKEIPPLGEGMNMFDNVVCNMNKERQKDDKFQETGKSKRNCSEK</sequence>
<keyword evidence="3" id="KW-1185">Reference proteome</keyword>
<reference evidence="2 3" key="1">
    <citation type="submission" date="2024-01" db="EMBL/GenBank/DDBJ databases">
        <title>Genome assemblies of Stephania.</title>
        <authorList>
            <person name="Yang L."/>
        </authorList>
    </citation>
    <scope>NUCLEOTIDE SEQUENCE [LARGE SCALE GENOMIC DNA]</scope>
    <source>
        <strain evidence="2">YNDBR</strain>
        <tissue evidence="2">Leaf</tissue>
    </source>
</reference>
<feature type="region of interest" description="Disordered" evidence="1">
    <location>
        <begin position="96"/>
        <end position="115"/>
    </location>
</feature>
<dbReference type="Proteomes" id="UP001420932">
    <property type="component" value="Unassembled WGS sequence"/>
</dbReference>
<proteinExistence type="predicted"/>
<dbReference type="EMBL" id="JBBNAF010000011">
    <property type="protein sequence ID" value="KAK9098669.1"/>
    <property type="molecule type" value="Genomic_DNA"/>
</dbReference>
<evidence type="ECO:0000313" key="2">
    <source>
        <dbReference type="EMBL" id="KAK9098669.1"/>
    </source>
</evidence>
<evidence type="ECO:0000313" key="3">
    <source>
        <dbReference type="Proteomes" id="UP001420932"/>
    </source>
</evidence>
<name>A0AAP0HVH1_9MAGN</name>
<feature type="compositionally biased region" description="Polar residues" evidence="1">
    <location>
        <begin position="22"/>
        <end position="38"/>
    </location>
</feature>
<organism evidence="2 3">
    <name type="scientific">Stephania yunnanensis</name>
    <dbReference type="NCBI Taxonomy" id="152371"/>
    <lineage>
        <taxon>Eukaryota</taxon>
        <taxon>Viridiplantae</taxon>
        <taxon>Streptophyta</taxon>
        <taxon>Embryophyta</taxon>
        <taxon>Tracheophyta</taxon>
        <taxon>Spermatophyta</taxon>
        <taxon>Magnoliopsida</taxon>
        <taxon>Ranunculales</taxon>
        <taxon>Menispermaceae</taxon>
        <taxon>Menispermoideae</taxon>
        <taxon>Cissampelideae</taxon>
        <taxon>Stephania</taxon>
    </lineage>
</organism>
<accession>A0AAP0HVH1</accession>